<evidence type="ECO:0000256" key="2">
    <source>
        <dbReference type="ARBA" id="ARBA00022722"/>
    </source>
</evidence>
<dbReference type="AlphaFoldDB" id="A0AAV8FYX4"/>
<dbReference type="GO" id="GO:0005634">
    <property type="term" value="C:nucleus"/>
    <property type="evidence" value="ECO:0007669"/>
    <property type="project" value="TreeGrafter"/>
</dbReference>
<accession>A0AAV8FYX4</accession>
<comment type="similarity">
    <text evidence="1">Belongs to the bifunctional nuclease family.</text>
</comment>
<keyword evidence="2" id="KW-0378">Hydrolase</keyword>
<protein>
    <submittedName>
        <fullName evidence="5">Bifunctional nuclease 1</fullName>
    </submittedName>
</protein>
<dbReference type="InterPro" id="IPR036104">
    <property type="entry name" value="BFN_sf"/>
</dbReference>
<gene>
    <name evidence="5" type="ORF">LUZ62_047986</name>
</gene>
<dbReference type="PANTHER" id="PTHR15160">
    <property type="entry name" value="VON HIPPEL-LINDAU PROTEIN"/>
    <property type="match status" value="1"/>
</dbReference>
<comment type="caution">
    <text evidence="5">The sequence shown here is derived from an EMBL/GenBank/DDBJ whole genome shotgun (WGS) entry which is preliminary data.</text>
</comment>
<feature type="domain" description="BFN" evidence="4">
    <location>
        <begin position="135"/>
        <end position="273"/>
    </location>
</feature>
<organism evidence="5 6">
    <name type="scientific">Rhynchospora pubera</name>
    <dbReference type="NCBI Taxonomy" id="906938"/>
    <lineage>
        <taxon>Eukaryota</taxon>
        <taxon>Viridiplantae</taxon>
        <taxon>Streptophyta</taxon>
        <taxon>Embryophyta</taxon>
        <taxon>Tracheophyta</taxon>
        <taxon>Spermatophyta</taxon>
        <taxon>Magnoliopsida</taxon>
        <taxon>Liliopsida</taxon>
        <taxon>Poales</taxon>
        <taxon>Cyperaceae</taxon>
        <taxon>Cyperoideae</taxon>
        <taxon>Rhynchosporeae</taxon>
        <taxon>Rhynchospora</taxon>
    </lineage>
</organism>
<evidence type="ECO:0000313" key="5">
    <source>
        <dbReference type="EMBL" id="KAJ4796740.1"/>
    </source>
</evidence>
<keyword evidence="2" id="KW-0540">Nuclease</keyword>
<dbReference type="PROSITE" id="PS51658">
    <property type="entry name" value="BFN"/>
    <property type="match status" value="1"/>
</dbReference>
<dbReference type="Gene3D" id="3.10.690.10">
    <property type="entry name" value="Bifunctional nuclease domain"/>
    <property type="match status" value="1"/>
</dbReference>
<dbReference type="Pfam" id="PF02577">
    <property type="entry name" value="BFN_dom"/>
    <property type="match status" value="1"/>
</dbReference>
<dbReference type="EMBL" id="JAMFTS010000002">
    <property type="protein sequence ID" value="KAJ4796740.1"/>
    <property type="molecule type" value="Genomic_DNA"/>
</dbReference>
<dbReference type="PANTHER" id="PTHR15160:SF13">
    <property type="entry name" value="BIFUNCTIONAL NUCLEASE 1"/>
    <property type="match status" value="1"/>
</dbReference>
<dbReference type="Proteomes" id="UP001140206">
    <property type="component" value="Chromosome 2"/>
</dbReference>
<evidence type="ECO:0000256" key="3">
    <source>
        <dbReference type="ARBA" id="ARBA00025428"/>
    </source>
</evidence>
<proteinExistence type="inferred from homology"/>
<comment type="function">
    <text evidence="3">Bifunctional nuclease with both RNase and DNase activities. Involved in basal defense response. Participates in abscisic acid-derived callose deposition following infection by a necrotrophic pathogen.</text>
</comment>
<evidence type="ECO:0000313" key="6">
    <source>
        <dbReference type="Proteomes" id="UP001140206"/>
    </source>
</evidence>
<name>A0AAV8FYX4_9POAL</name>
<evidence type="ECO:0000259" key="4">
    <source>
        <dbReference type="PROSITE" id="PS51658"/>
    </source>
</evidence>
<dbReference type="SUPFAM" id="SSF103256">
    <property type="entry name" value="Hypothetical protein TM0160"/>
    <property type="match status" value="1"/>
</dbReference>
<dbReference type="InterPro" id="IPR003729">
    <property type="entry name" value="Bi_nuclease_dom"/>
</dbReference>
<dbReference type="GO" id="GO:0030891">
    <property type="term" value="C:VCB complex"/>
    <property type="evidence" value="ECO:0007669"/>
    <property type="project" value="TreeGrafter"/>
</dbReference>
<dbReference type="GO" id="GO:0016567">
    <property type="term" value="P:protein ubiquitination"/>
    <property type="evidence" value="ECO:0007669"/>
    <property type="project" value="TreeGrafter"/>
</dbReference>
<evidence type="ECO:0000256" key="1">
    <source>
        <dbReference type="ARBA" id="ARBA00009095"/>
    </source>
</evidence>
<keyword evidence="6" id="KW-1185">Reference proteome</keyword>
<sequence length="337" mass="38133">MKFIQIKDYFLFTDTFPTNLCCWAKRMSVVKGPFLCPSPIHIPSKKRVGYPPNGFWVCRPGSKNLVGASGFSSRSRLRNNWPLYSSLNSPSGDSGSITGDYKESDEDYVNCSVIEADRVRSGPHGLAIKMLDGTNMRCVFQNPDNVLLPNASPDPAIVLKMEDGSGLLLPIIVVEQPNAMLLDAVRDVKTARPTVYQVLKEMIDTMGYEVRLVRITQRNGAVYIARLYLSQVGNEQHEKVVDIKPSDAINIAVRCKAQIQVNKHLVYNDGMTVVDPPIQYIPFFSEPSRYLDRVQSNYEEEEFGLLTNMMIAASEERYKDAAYYRDKLYQLRLKPKK</sequence>
<reference evidence="5" key="1">
    <citation type="submission" date="2022-08" db="EMBL/GenBank/DDBJ databases">
        <authorList>
            <person name="Marques A."/>
        </authorList>
    </citation>
    <scope>NUCLEOTIDE SEQUENCE</scope>
    <source>
        <strain evidence="5">RhyPub2mFocal</strain>
        <tissue evidence="5">Leaves</tissue>
    </source>
</reference>
<dbReference type="GO" id="GO:0004518">
    <property type="term" value="F:nuclease activity"/>
    <property type="evidence" value="ECO:0007669"/>
    <property type="project" value="UniProtKB-UniRule"/>
</dbReference>